<evidence type="ECO:0000313" key="3">
    <source>
        <dbReference type="Proteomes" id="UP000713479"/>
    </source>
</evidence>
<gene>
    <name evidence="2" type="ORF">E7Z74_05270</name>
</gene>
<comment type="caution">
    <text evidence="2">The sequence shown here is derived from an EMBL/GenBank/DDBJ whole genome shotgun (WGS) entry which is preliminary data.</text>
</comment>
<name>A0A8T3VL70_9EURY</name>
<reference evidence="2" key="1">
    <citation type="submission" date="2019-04" db="EMBL/GenBank/DDBJ databases">
        <title>Evolution of Biomass-Degrading Anaerobic Consortia Revealed by Metagenomics.</title>
        <authorList>
            <person name="Peng X."/>
        </authorList>
    </citation>
    <scope>NUCLEOTIDE SEQUENCE</scope>
    <source>
        <strain evidence="2">SIG13</strain>
    </source>
</reference>
<sequence length="240" mass="27876">MFDPNKTSISKKNAVLYYLGICGFFGVVSFFGFNNDFFSIVFEISIIFIFLGLFIVMFFNDELNEKYHFKTEFSWSYQSEALNTLALSTTAVAAFLFCFLLFDLELYKSILYTIIFLLPFLGVGLRFNAFSDESRWIGDKEVIGYRPFYFLLCAMFVVLQGYYSAFHCSSIADGVIIFIITTLSYLWIIFPDKVNKYLPFDNRELIGLIIYLGFILVVFSLLINQFDTVTFTGLMQSWRD</sequence>
<feature type="transmembrane region" description="Helical" evidence="1">
    <location>
        <begin position="39"/>
        <end position="60"/>
    </location>
</feature>
<feature type="transmembrane region" description="Helical" evidence="1">
    <location>
        <begin position="205"/>
        <end position="226"/>
    </location>
</feature>
<proteinExistence type="predicted"/>
<keyword evidence="1" id="KW-0472">Membrane</keyword>
<dbReference type="EMBL" id="SUTF01000006">
    <property type="protein sequence ID" value="MBE6510660.1"/>
    <property type="molecule type" value="Genomic_DNA"/>
</dbReference>
<dbReference type="Proteomes" id="UP000713479">
    <property type="component" value="Unassembled WGS sequence"/>
</dbReference>
<evidence type="ECO:0000313" key="2">
    <source>
        <dbReference type="EMBL" id="MBE6510660.1"/>
    </source>
</evidence>
<feature type="transmembrane region" description="Helical" evidence="1">
    <location>
        <begin position="15"/>
        <end position="33"/>
    </location>
</feature>
<accession>A0A8T3VL70</accession>
<evidence type="ECO:0000256" key="1">
    <source>
        <dbReference type="SAM" id="Phobius"/>
    </source>
</evidence>
<organism evidence="2 3">
    <name type="scientific">Methanobrevibacter millerae</name>
    <dbReference type="NCBI Taxonomy" id="230361"/>
    <lineage>
        <taxon>Archaea</taxon>
        <taxon>Methanobacteriati</taxon>
        <taxon>Methanobacteriota</taxon>
        <taxon>Methanomada group</taxon>
        <taxon>Methanobacteria</taxon>
        <taxon>Methanobacteriales</taxon>
        <taxon>Methanobacteriaceae</taxon>
        <taxon>Methanobrevibacter</taxon>
    </lineage>
</organism>
<dbReference type="AlphaFoldDB" id="A0A8T3VL70"/>
<feature type="transmembrane region" description="Helical" evidence="1">
    <location>
        <begin position="110"/>
        <end position="127"/>
    </location>
</feature>
<keyword evidence="1" id="KW-0812">Transmembrane</keyword>
<feature type="transmembrane region" description="Helical" evidence="1">
    <location>
        <begin position="81"/>
        <end position="104"/>
    </location>
</feature>
<feature type="transmembrane region" description="Helical" evidence="1">
    <location>
        <begin position="171"/>
        <end position="190"/>
    </location>
</feature>
<feature type="transmembrane region" description="Helical" evidence="1">
    <location>
        <begin position="148"/>
        <end position="165"/>
    </location>
</feature>
<protein>
    <submittedName>
        <fullName evidence="2">Uncharacterized protein</fullName>
    </submittedName>
</protein>
<keyword evidence="1" id="KW-1133">Transmembrane helix</keyword>